<comment type="catalytic activity">
    <reaction evidence="3">
        <text>[protein]-L-glutamate 5-O-methyl ester + H2O = L-glutamyl-[protein] + methanol + H(+)</text>
        <dbReference type="Rhea" id="RHEA:23236"/>
        <dbReference type="Rhea" id="RHEA-COMP:10208"/>
        <dbReference type="Rhea" id="RHEA-COMP:10311"/>
        <dbReference type="ChEBI" id="CHEBI:15377"/>
        <dbReference type="ChEBI" id="CHEBI:15378"/>
        <dbReference type="ChEBI" id="CHEBI:17790"/>
        <dbReference type="ChEBI" id="CHEBI:29973"/>
        <dbReference type="ChEBI" id="CHEBI:82795"/>
        <dbReference type="EC" id="3.1.1.61"/>
    </reaction>
</comment>
<proteinExistence type="predicted"/>
<evidence type="ECO:0000259" key="5">
    <source>
        <dbReference type="PROSITE" id="PS50122"/>
    </source>
</evidence>
<gene>
    <name evidence="6" type="ORF">LF41_2965</name>
</gene>
<dbReference type="PROSITE" id="PS50122">
    <property type="entry name" value="CHEB"/>
    <property type="match status" value="1"/>
</dbReference>
<dbReference type="PATRIC" id="fig|1300345.3.peg.1509"/>
<reference evidence="6 7" key="1">
    <citation type="submission" date="2014-09" db="EMBL/GenBank/DDBJ databases">
        <title>Genome sequences of Lysobacter dokdonensis DS-58.</title>
        <authorList>
            <person name="Kim J.F."/>
            <person name="Kwak M.-J."/>
        </authorList>
    </citation>
    <scope>NUCLEOTIDE SEQUENCE [LARGE SCALE GENOMIC DNA]</scope>
    <source>
        <strain evidence="6 7">DS-58</strain>
    </source>
</reference>
<evidence type="ECO:0000256" key="4">
    <source>
        <dbReference type="PROSITE-ProRule" id="PRU00050"/>
    </source>
</evidence>
<evidence type="ECO:0000313" key="6">
    <source>
        <dbReference type="EMBL" id="KGQ19315.1"/>
    </source>
</evidence>
<dbReference type="SUPFAM" id="SSF52738">
    <property type="entry name" value="Methylesterase CheB, C-terminal domain"/>
    <property type="match status" value="1"/>
</dbReference>
<dbReference type="CDD" id="cd16433">
    <property type="entry name" value="CheB"/>
    <property type="match status" value="1"/>
</dbReference>
<feature type="active site" evidence="4">
    <location>
        <position position="6"/>
    </location>
</feature>
<dbReference type="EC" id="3.1.1.61" evidence="2"/>
<name>A0A0A2WM09_9GAMM</name>
<dbReference type="PANTHER" id="PTHR42872">
    <property type="entry name" value="PROTEIN-GLUTAMATE METHYLESTERASE/PROTEIN-GLUTAMINE GLUTAMINASE"/>
    <property type="match status" value="1"/>
</dbReference>
<sequence>MVIGASAGGIPVLLELAAALPARFPGAILIVQHIGAHRSYLPELLRDSGSNPAVHPTSGQVLERGTLYVAPPDRHMLLVGNHIRLTHDAKENHVRPAIDPLFRSAAIAHGPRVIGTILSGRLDDGTAGLLAIKACGGLAVVQDPEDAQEPGMPRSALDHVACDRVVTRASLADTLVSLMREPAGMAQEIPPPLLEEHRLSVGEPEPMDDLDNIGVPSKIVCPDCSGVLWSLSGKHPPRYRCHTGHAYSLQSLLHAQAARAEDALWKALRVLEEREYLLRSASQDDEAAHIALHSETLKKMIRAK</sequence>
<dbReference type="STRING" id="1300345.LF41_2965"/>
<comment type="caution">
    <text evidence="6">The sequence shown here is derived from an EMBL/GenBank/DDBJ whole genome shotgun (WGS) entry which is preliminary data.</text>
</comment>
<dbReference type="PIRSF" id="PIRSF036461">
    <property type="entry name" value="Chmtx_methlestr"/>
    <property type="match status" value="1"/>
</dbReference>
<dbReference type="EMBL" id="JRKJ01000008">
    <property type="protein sequence ID" value="KGQ19315.1"/>
    <property type="molecule type" value="Genomic_DNA"/>
</dbReference>
<dbReference type="GO" id="GO:0000156">
    <property type="term" value="F:phosphorelay response regulator activity"/>
    <property type="evidence" value="ECO:0007669"/>
    <property type="project" value="InterPro"/>
</dbReference>
<keyword evidence="4" id="KW-0145">Chemotaxis</keyword>
<keyword evidence="1 4" id="KW-0378">Hydrolase</keyword>
<keyword evidence="7" id="KW-1185">Reference proteome</keyword>
<evidence type="ECO:0000313" key="7">
    <source>
        <dbReference type="Proteomes" id="UP000030518"/>
    </source>
</evidence>
<dbReference type="AlphaFoldDB" id="A0A0A2WM09"/>
<dbReference type="InterPro" id="IPR035909">
    <property type="entry name" value="CheB_C"/>
</dbReference>
<feature type="domain" description="CheB-type methylesterase" evidence="5">
    <location>
        <begin position="1"/>
        <end position="182"/>
    </location>
</feature>
<dbReference type="InterPro" id="IPR011247">
    <property type="entry name" value="Chemotax_prot-Glu_Me-esterase"/>
</dbReference>
<protein>
    <recommendedName>
        <fullName evidence="2">protein-glutamate methylesterase</fullName>
        <ecNumber evidence="2">3.1.1.61</ecNumber>
    </recommendedName>
</protein>
<dbReference type="GO" id="GO:0006935">
    <property type="term" value="P:chemotaxis"/>
    <property type="evidence" value="ECO:0007669"/>
    <property type="project" value="UniProtKB-UniRule"/>
</dbReference>
<dbReference type="Pfam" id="PF01339">
    <property type="entry name" value="CheB_methylest"/>
    <property type="match status" value="1"/>
</dbReference>
<dbReference type="Gene3D" id="3.40.50.180">
    <property type="entry name" value="Methylesterase CheB, C-terminal domain"/>
    <property type="match status" value="1"/>
</dbReference>
<evidence type="ECO:0000256" key="1">
    <source>
        <dbReference type="ARBA" id="ARBA00022801"/>
    </source>
</evidence>
<dbReference type="eggNOG" id="COG2201">
    <property type="taxonomic scope" value="Bacteria"/>
</dbReference>
<feature type="active site" evidence="4">
    <location>
        <position position="124"/>
    </location>
</feature>
<dbReference type="Proteomes" id="UP000030518">
    <property type="component" value="Unassembled WGS sequence"/>
</dbReference>
<organism evidence="6 7">
    <name type="scientific">Lysobacter dokdonensis DS-58</name>
    <dbReference type="NCBI Taxonomy" id="1300345"/>
    <lineage>
        <taxon>Bacteria</taxon>
        <taxon>Pseudomonadati</taxon>
        <taxon>Pseudomonadota</taxon>
        <taxon>Gammaproteobacteria</taxon>
        <taxon>Lysobacterales</taxon>
        <taxon>Lysobacteraceae</taxon>
        <taxon>Noviluteimonas</taxon>
    </lineage>
</organism>
<feature type="active site" evidence="4">
    <location>
        <position position="33"/>
    </location>
</feature>
<evidence type="ECO:0000256" key="3">
    <source>
        <dbReference type="ARBA" id="ARBA00048267"/>
    </source>
</evidence>
<dbReference type="GO" id="GO:0008984">
    <property type="term" value="F:protein-glutamate methylesterase activity"/>
    <property type="evidence" value="ECO:0007669"/>
    <property type="project" value="UniProtKB-EC"/>
</dbReference>
<accession>A0A0A2WM09</accession>
<dbReference type="GO" id="GO:0005737">
    <property type="term" value="C:cytoplasm"/>
    <property type="evidence" value="ECO:0007669"/>
    <property type="project" value="InterPro"/>
</dbReference>
<dbReference type="InterPro" id="IPR000673">
    <property type="entry name" value="Sig_transdc_resp-reg_Me-estase"/>
</dbReference>
<dbReference type="PANTHER" id="PTHR42872:SF6">
    <property type="entry name" value="PROTEIN-GLUTAMATE METHYLESTERASE_PROTEIN-GLUTAMINE GLUTAMINASE"/>
    <property type="match status" value="1"/>
</dbReference>
<evidence type="ECO:0000256" key="2">
    <source>
        <dbReference type="ARBA" id="ARBA00039140"/>
    </source>
</evidence>